<keyword evidence="2" id="KW-1185">Reference proteome</keyword>
<proteinExistence type="predicted"/>
<dbReference type="InterPro" id="IPR019927">
    <property type="entry name" value="Ribosomal_uL3_bac/org-type"/>
</dbReference>
<comment type="caution">
    <text evidence="1">The sequence shown here is derived from an EMBL/GenBank/DDBJ whole genome shotgun (WGS) entry which is preliminary data.</text>
</comment>
<evidence type="ECO:0000313" key="1">
    <source>
        <dbReference type="EMBL" id="GIN96029.1"/>
    </source>
</evidence>
<sequence length="85" mass="9217">MDLVEVLHLTVQKFHRGPGSIGVIAKNDGMKVAKGKKLPGRLGGKQTTIQNLTIIKVDSERNLLLIKGNILGAKKSFVKIETAIK</sequence>
<dbReference type="Gene3D" id="2.40.30.10">
    <property type="entry name" value="Translation factors"/>
    <property type="match status" value="1"/>
</dbReference>
<dbReference type="SUPFAM" id="SSF50447">
    <property type="entry name" value="Translation proteins"/>
    <property type="match status" value="1"/>
</dbReference>
<name>A0ABQ4KWH6_SIMTE</name>
<protein>
    <recommendedName>
        <fullName evidence="3">50S ribosomal protein L3</fullName>
    </recommendedName>
</protein>
<dbReference type="InterPro" id="IPR009000">
    <property type="entry name" value="Transl_B-barrel_sf"/>
</dbReference>
<evidence type="ECO:0008006" key="3">
    <source>
        <dbReference type="Google" id="ProtNLM"/>
    </source>
</evidence>
<gene>
    <name evidence="1" type="ORF">J6TS1_18990</name>
</gene>
<reference evidence="1 2" key="1">
    <citation type="submission" date="2021-03" db="EMBL/GenBank/DDBJ databases">
        <title>Antimicrobial resistance genes in bacteria isolated from Japanese honey, and their potential for conferring macrolide and lincosamide resistance in the American foulbrood pathogen Paenibacillus larvae.</title>
        <authorList>
            <person name="Okamoto M."/>
            <person name="Kumagai M."/>
            <person name="Kanamori H."/>
            <person name="Takamatsu D."/>
        </authorList>
    </citation>
    <scope>NUCLEOTIDE SEQUENCE [LARGE SCALE GENOMIC DNA]</scope>
    <source>
        <strain evidence="1 2">J6TS1</strain>
    </source>
</reference>
<accession>A0ABQ4KWH6</accession>
<organism evidence="1 2">
    <name type="scientific">Siminovitchia terrae</name>
    <name type="common">Bacillus terrae</name>
    <dbReference type="NCBI Taxonomy" id="1914933"/>
    <lineage>
        <taxon>Bacteria</taxon>
        <taxon>Bacillati</taxon>
        <taxon>Bacillota</taxon>
        <taxon>Bacilli</taxon>
        <taxon>Bacillales</taxon>
        <taxon>Bacillaceae</taxon>
        <taxon>Siminovitchia</taxon>
    </lineage>
</organism>
<dbReference type="PANTHER" id="PTHR11229:SF16">
    <property type="entry name" value="LARGE RIBOSOMAL SUBUNIT PROTEIN UL3C"/>
    <property type="match status" value="1"/>
</dbReference>
<dbReference type="Proteomes" id="UP000680670">
    <property type="component" value="Unassembled WGS sequence"/>
</dbReference>
<dbReference type="EMBL" id="BORJ01000004">
    <property type="protein sequence ID" value="GIN96029.1"/>
    <property type="molecule type" value="Genomic_DNA"/>
</dbReference>
<evidence type="ECO:0000313" key="2">
    <source>
        <dbReference type="Proteomes" id="UP000680670"/>
    </source>
</evidence>
<dbReference type="PANTHER" id="PTHR11229">
    <property type="entry name" value="50S RIBOSOMAL PROTEIN L3"/>
    <property type="match status" value="1"/>
</dbReference>